<feature type="compositionally biased region" description="Basic residues" evidence="1">
    <location>
        <begin position="275"/>
        <end position="287"/>
    </location>
</feature>
<evidence type="ECO:0000313" key="3">
    <source>
        <dbReference type="EMBL" id="PMD29767.1"/>
    </source>
</evidence>
<gene>
    <name evidence="3" type="ORF">L207DRAFT_573957</name>
</gene>
<proteinExistence type="predicted"/>
<reference evidence="3 4" key="1">
    <citation type="submission" date="2016-04" db="EMBL/GenBank/DDBJ databases">
        <title>A degradative enzymes factory behind the ericoid mycorrhizal symbiosis.</title>
        <authorList>
            <consortium name="DOE Joint Genome Institute"/>
            <person name="Martino E."/>
            <person name="Morin E."/>
            <person name="Grelet G."/>
            <person name="Kuo A."/>
            <person name="Kohler A."/>
            <person name="Daghino S."/>
            <person name="Barry K."/>
            <person name="Choi C."/>
            <person name="Cichocki N."/>
            <person name="Clum A."/>
            <person name="Copeland A."/>
            <person name="Hainaut M."/>
            <person name="Haridas S."/>
            <person name="Labutti K."/>
            <person name="Lindquist E."/>
            <person name="Lipzen A."/>
            <person name="Khouja H.-R."/>
            <person name="Murat C."/>
            <person name="Ohm R."/>
            <person name="Olson A."/>
            <person name="Spatafora J."/>
            <person name="Veneault-Fourrey C."/>
            <person name="Henrissat B."/>
            <person name="Grigoriev I."/>
            <person name="Martin F."/>
            <person name="Perotto S."/>
        </authorList>
    </citation>
    <scope>NUCLEOTIDE SEQUENCE [LARGE SCALE GENOMIC DNA]</scope>
    <source>
        <strain evidence="3 4">F</strain>
    </source>
</reference>
<keyword evidence="2" id="KW-1133">Transmembrane helix</keyword>
<keyword evidence="2" id="KW-0472">Membrane</keyword>
<evidence type="ECO:0000313" key="4">
    <source>
        <dbReference type="Proteomes" id="UP000235786"/>
    </source>
</evidence>
<accession>A0A2J6QU30</accession>
<keyword evidence="2" id="KW-0812">Transmembrane</keyword>
<keyword evidence="4" id="KW-1185">Reference proteome</keyword>
<name>A0A2J6QU30_HYAVF</name>
<dbReference type="Proteomes" id="UP000235786">
    <property type="component" value="Unassembled WGS sequence"/>
</dbReference>
<dbReference type="OrthoDB" id="4733511at2759"/>
<sequence>MASKPAPNEAVDEPGSNPTRQQRAVYSWHEKRNSDAAIDIFSTEWFKRTRSFLEKHSNPDSPGLRLENLDKVEDLEFGSFFIEHPIAAFALWQFLQACYALDRIVCINPLSYENDRRADETKLLGWEKLPPFQYLNACSSKDGKIRKKWIESIGQLKKEIESGALEGDMLVSRLYDMYTGIDRLQSSVSGLRLGFDESLKGLKFKREMLDRAANVVEERLRITSLVLKLDRSKPISAPESVDAEERVADIEHDRPIKDISRSRKEQNPSPIPSARLRKPNKRARKPRATSPKKVDSTANSVEAQARSNSKITVWAILSYLMVSLLVIIGLLLAIFFYTLSRP</sequence>
<dbReference type="EMBL" id="KZ613971">
    <property type="protein sequence ID" value="PMD29767.1"/>
    <property type="molecule type" value="Genomic_DNA"/>
</dbReference>
<protein>
    <submittedName>
        <fullName evidence="3">Uncharacterized protein</fullName>
    </submittedName>
</protein>
<feature type="compositionally biased region" description="Basic and acidic residues" evidence="1">
    <location>
        <begin position="254"/>
        <end position="266"/>
    </location>
</feature>
<feature type="region of interest" description="Disordered" evidence="1">
    <location>
        <begin position="254"/>
        <end position="302"/>
    </location>
</feature>
<dbReference type="AlphaFoldDB" id="A0A2J6QU30"/>
<evidence type="ECO:0000256" key="1">
    <source>
        <dbReference type="SAM" id="MobiDB-lite"/>
    </source>
</evidence>
<evidence type="ECO:0000256" key="2">
    <source>
        <dbReference type="SAM" id="Phobius"/>
    </source>
</evidence>
<feature type="region of interest" description="Disordered" evidence="1">
    <location>
        <begin position="1"/>
        <end position="26"/>
    </location>
</feature>
<organism evidence="3 4">
    <name type="scientific">Hyaloscypha variabilis (strain UAMH 11265 / GT02V1 / F)</name>
    <name type="common">Meliniomyces variabilis</name>
    <dbReference type="NCBI Taxonomy" id="1149755"/>
    <lineage>
        <taxon>Eukaryota</taxon>
        <taxon>Fungi</taxon>
        <taxon>Dikarya</taxon>
        <taxon>Ascomycota</taxon>
        <taxon>Pezizomycotina</taxon>
        <taxon>Leotiomycetes</taxon>
        <taxon>Helotiales</taxon>
        <taxon>Hyaloscyphaceae</taxon>
        <taxon>Hyaloscypha</taxon>
        <taxon>Hyaloscypha variabilis</taxon>
    </lineage>
</organism>
<feature type="transmembrane region" description="Helical" evidence="2">
    <location>
        <begin position="313"/>
        <end position="339"/>
    </location>
</feature>